<accession>A0A0D9XLA7</accession>
<dbReference type="PANTHER" id="PTHR33115:SF50">
    <property type="entry name" value="ARM REPEAT SUPERFAMILY PROTEIN"/>
    <property type="match status" value="1"/>
</dbReference>
<feature type="transmembrane region" description="Helical" evidence="1">
    <location>
        <begin position="41"/>
        <end position="67"/>
    </location>
</feature>
<dbReference type="eggNOG" id="ENOG502QRQI">
    <property type="taxonomic scope" value="Eukaryota"/>
</dbReference>
<reference evidence="3" key="2">
    <citation type="submission" date="2013-12" db="EMBL/GenBank/DDBJ databases">
        <authorList>
            <person name="Yu Y."/>
            <person name="Lee S."/>
            <person name="de Baynast K."/>
            <person name="Wissotski M."/>
            <person name="Liu L."/>
            <person name="Talag J."/>
            <person name="Goicoechea J."/>
            <person name="Angelova A."/>
            <person name="Jetty R."/>
            <person name="Kudrna D."/>
            <person name="Golser W."/>
            <person name="Rivera L."/>
            <person name="Zhang J."/>
            <person name="Wing R."/>
        </authorList>
    </citation>
    <scope>NUCLEOTIDE SEQUENCE</scope>
</reference>
<keyword evidence="1" id="KW-0472">Membrane</keyword>
<evidence type="ECO:0000313" key="3">
    <source>
        <dbReference type="Proteomes" id="UP000032180"/>
    </source>
</evidence>
<keyword evidence="1" id="KW-0812">Transmembrane</keyword>
<organism evidence="2 3">
    <name type="scientific">Leersia perrieri</name>
    <dbReference type="NCBI Taxonomy" id="77586"/>
    <lineage>
        <taxon>Eukaryota</taxon>
        <taxon>Viridiplantae</taxon>
        <taxon>Streptophyta</taxon>
        <taxon>Embryophyta</taxon>
        <taxon>Tracheophyta</taxon>
        <taxon>Spermatophyta</taxon>
        <taxon>Magnoliopsida</taxon>
        <taxon>Liliopsida</taxon>
        <taxon>Poales</taxon>
        <taxon>Poaceae</taxon>
        <taxon>BOP clade</taxon>
        <taxon>Oryzoideae</taxon>
        <taxon>Oryzeae</taxon>
        <taxon>Oryzinae</taxon>
        <taxon>Leersia</taxon>
    </lineage>
</organism>
<keyword evidence="1" id="KW-1133">Transmembrane helix</keyword>
<name>A0A0D9XLA7_9ORYZ</name>
<protein>
    <submittedName>
        <fullName evidence="2">Uncharacterized protein</fullName>
    </submittedName>
</protein>
<dbReference type="Gramene" id="LPERR10G11440.1">
    <property type="protein sequence ID" value="LPERR10G11440.1"/>
    <property type="gene ID" value="LPERR10G11440"/>
</dbReference>
<dbReference type="EnsemblPlants" id="LPERR10G11440.1">
    <property type="protein sequence ID" value="LPERR10G11440.1"/>
    <property type="gene ID" value="LPERR10G11440"/>
</dbReference>
<dbReference type="InterPro" id="IPR016024">
    <property type="entry name" value="ARM-type_fold"/>
</dbReference>
<reference evidence="2 3" key="1">
    <citation type="submission" date="2012-08" db="EMBL/GenBank/DDBJ databases">
        <title>Oryza genome evolution.</title>
        <authorList>
            <person name="Wing R.A."/>
        </authorList>
    </citation>
    <scope>NUCLEOTIDE SEQUENCE</scope>
</reference>
<dbReference type="SUPFAM" id="SSF48371">
    <property type="entry name" value="ARM repeat"/>
    <property type="match status" value="1"/>
</dbReference>
<dbReference type="Proteomes" id="UP000032180">
    <property type="component" value="Chromosome 10"/>
</dbReference>
<reference evidence="2" key="3">
    <citation type="submission" date="2015-04" db="UniProtKB">
        <authorList>
            <consortium name="EnsemblPlants"/>
        </authorList>
    </citation>
    <scope>IDENTIFICATION</scope>
</reference>
<dbReference type="AlphaFoldDB" id="A0A0D9XLA7"/>
<dbReference type="PANTHER" id="PTHR33115">
    <property type="entry name" value="ARM REPEAT SUPERFAMILY PROTEIN"/>
    <property type="match status" value="1"/>
</dbReference>
<sequence length="490" mass="54122">MDCCCLDIQPAASNANGQVAVPVNPGSRDQERPEMKMNRAALLEVFFASAASGIGTIGFVWATVVLLGGFETDLNQVDFWIFGGDWNTDQKILYGLPLDAVVSYMAFSYSGSPPDLAEEIRRSYNFATSNVEDKPFLLYYAHVKKICKAGRITEAINMTLPALAVGSISSNDQQVRVAAIKILHSDELMSKITEFTEPKISRGVSAMTGDDIQMAKTALTVLSRLAGLSGEQGSMMRQLILRNTFLMSSIREVLQGAESDPRLQEMHMRAMEIVDGFALDIESKHHGSITKVLTLLLNVFRRSQNDEIRLAAGKALARLTIESRVLEEMYQIGDDNLIGEHMGAFLGLIMQFIKLVTAADFNAAVNGNGDIIGNGDSCKKFVQKLKSILEKANRQVTDIHKMHPGIRRFTTELVIWMARADPELHCIHHFVDCGMRGALVEAEQTARRASRQENFKLFSPGGVPVLEYEESLHSLASRALELIPEEPNVQ</sequence>
<keyword evidence="3" id="KW-1185">Reference proteome</keyword>
<proteinExistence type="predicted"/>
<dbReference type="STRING" id="77586.A0A0D9XLA7"/>
<evidence type="ECO:0000256" key="1">
    <source>
        <dbReference type="SAM" id="Phobius"/>
    </source>
</evidence>
<dbReference type="HOGENOM" id="CLU_006857_2_1_1"/>
<evidence type="ECO:0000313" key="2">
    <source>
        <dbReference type="EnsemblPlants" id="LPERR10G11440.1"/>
    </source>
</evidence>